<keyword evidence="1" id="KW-0732">Signal</keyword>
<evidence type="ECO:0000256" key="1">
    <source>
        <dbReference type="SAM" id="SignalP"/>
    </source>
</evidence>
<accession>A0ABU7J4N7</accession>
<dbReference type="RefSeq" id="WP_330128490.1">
    <property type="nucleotide sequence ID" value="NZ_JAUHLI010000006.1"/>
</dbReference>
<dbReference type="PANTHER" id="PTHR10188:SF6">
    <property type="entry name" value="N(4)-(BETA-N-ACETYLGLUCOSAMINYL)-L-ASPARAGINASE"/>
    <property type="match status" value="1"/>
</dbReference>
<dbReference type="Proteomes" id="UP001336314">
    <property type="component" value="Unassembled WGS sequence"/>
</dbReference>
<evidence type="ECO:0000313" key="2">
    <source>
        <dbReference type="EMBL" id="MEE2001392.1"/>
    </source>
</evidence>
<reference evidence="2 3" key="1">
    <citation type="submission" date="2023-07" db="EMBL/GenBank/DDBJ databases">
        <title>Alkalimonas sp., MEB108 novel, alkaliphilic bacterium isolated from Lonar Lake, India.</title>
        <authorList>
            <person name="Joshi A."/>
            <person name="Thite S."/>
        </authorList>
    </citation>
    <scope>NUCLEOTIDE SEQUENCE [LARGE SCALE GENOMIC DNA]</scope>
    <source>
        <strain evidence="2 3">MEB108</strain>
    </source>
</reference>
<dbReference type="CDD" id="cd04701">
    <property type="entry name" value="Asparaginase_2"/>
    <property type="match status" value="1"/>
</dbReference>
<dbReference type="EMBL" id="JAUHLI010000006">
    <property type="protein sequence ID" value="MEE2001392.1"/>
    <property type="molecule type" value="Genomic_DNA"/>
</dbReference>
<protein>
    <submittedName>
        <fullName evidence="2">Isoaspartyl peptidase/L-asparaginase</fullName>
    </submittedName>
</protein>
<comment type="caution">
    <text evidence="2">The sequence shown here is derived from an EMBL/GenBank/DDBJ whole genome shotgun (WGS) entry which is preliminary data.</text>
</comment>
<keyword evidence="3" id="KW-1185">Reference proteome</keyword>
<dbReference type="InterPro" id="IPR029055">
    <property type="entry name" value="Ntn_hydrolases_N"/>
</dbReference>
<dbReference type="InterPro" id="IPR000246">
    <property type="entry name" value="Peptidase_T2"/>
</dbReference>
<dbReference type="PANTHER" id="PTHR10188">
    <property type="entry name" value="L-ASPARAGINASE"/>
    <property type="match status" value="1"/>
</dbReference>
<dbReference type="Pfam" id="PF01112">
    <property type="entry name" value="Asparaginase_2"/>
    <property type="match status" value="1"/>
</dbReference>
<feature type="chain" id="PRO_5045884147" evidence="1">
    <location>
        <begin position="22"/>
        <end position="336"/>
    </location>
</feature>
<evidence type="ECO:0000313" key="3">
    <source>
        <dbReference type="Proteomes" id="UP001336314"/>
    </source>
</evidence>
<dbReference type="Gene3D" id="3.60.20.30">
    <property type="entry name" value="(Glycosyl)asparaginase"/>
    <property type="match status" value="1"/>
</dbReference>
<name>A0ABU7J4N7_9GAMM</name>
<gene>
    <name evidence="2" type="ORF">QWY20_07995</name>
</gene>
<feature type="signal peptide" evidence="1">
    <location>
        <begin position="1"/>
        <end position="21"/>
    </location>
</feature>
<dbReference type="SUPFAM" id="SSF56235">
    <property type="entry name" value="N-terminal nucleophile aminohydrolases (Ntn hydrolases)"/>
    <property type="match status" value="1"/>
</dbReference>
<organism evidence="2 3">
    <name type="scientific">Alkalimonas cellulosilytica</name>
    <dbReference type="NCBI Taxonomy" id="3058395"/>
    <lineage>
        <taxon>Bacteria</taxon>
        <taxon>Pseudomonadati</taxon>
        <taxon>Pseudomonadota</taxon>
        <taxon>Gammaproteobacteria</taxon>
        <taxon>Alkalimonas</taxon>
    </lineage>
</organism>
<proteinExistence type="predicted"/>
<sequence>MRKTLMAAALTSALSTGLAAAADTPLGLVIHGGAGTIERANLSPEQEQAYHDGLRLALEQGYAILQAGGSSLEAAIKAVTILEDNPLFNAGKGAVYTWDERHELDASIMDGATLNAGAVAGVSTVKNPILLAHKVMTESVHVMLSGAGAEQFAAEKGLEQVDNSYFNTEFRYEALKRMKAAEGAVPHQANMVRDPNWQMGTVGAVAIDSQGNLAAATSTGGMTGKRYGRIGDAPIIGAGNYADNSSCAVSATGHGEYFIRYQVASDICARVKYQGVSAKAAADAVIQDVLLPVGGTGGVIVVDAKGELSWSFNTPGMYRGKIGSNQPALTAIFADE</sequence>